<evidence type="ECO:0000256" key="7">
    <source>
        <dbReference type="ARBA" id="ARBA00022777"/>
    </source>
</evidence>
<dbReference type="InterPro" id="IPR000719">
    <property type="entry name" value="Prot_kinase_dom"/>
</dbReference>
<evidence type="ECO:0000313" key="13">
    <source>
        <dbReference type="EMBL" id="WVZ53345.1"/>
    </source>
</evidence>
<dbReference type="GO" id="GO:0005634">
    <property type="term" value="C:nucleus"/>
    <property type="evidence" value="ECO:0007669"/>
    <property type="project" value="TreeGrafter"/>
</dbReference>
<evidence type="ECO:0000259" key="12">
    <source>
        <dbReference type="PROSITE" id="PS50011"/>
    </source>
</evidence>
<dbReference type="InterPro" id="IPR050108">
    <property type="entry name" value="CDK"/>
</dbReference>
<dbReference type="GO" id="GO:0032968">
    <property type="term" value="P:positive regulation of transcription elongation by RNA polymerase II"/>
    <property type="evidence" value="ECO:0007669"/>
    <property type="project" value="TreeGrafter"/>
</dbReference>
<keyword evidence="5" id="KW-0808">Transferase</keyword>
<dbReference type="GO" id="GO:0000307">
    <property type="term" value="C:cyclin-dependent protein kinase holoenzyme complex"/>
    <property type="evidence" value="ECO:0007669"/>
    <property type="project" value="TreeGrafter"/>
</dbReference>
<dbReference type="EC" id="2.7.11.23" evidence="2"/>
<dbReference type="Pfam" id="PF00069">
    <property type="entry name" value="Pkinase"/>
    <property type="match status" value="1"/>
</dbReference>
<dbReference type="InterPro" id="IPR017441">
    <property type="entry name" value="Protein_kinase_ATP_BS"/>
</dbReference>
<comment type="similarity">
    <text evidence="1">Belongs to the protein kinase superfamily. CMGC Ser/Thr protein kinase family. CDC2/CDKX subfamily.</text>
</comment>
<dbReference type="InterPro" id="IPR011009">
    <property type="entry name" value="Kinase-like_dom_sf"/>
</dbReference>
<evidence type="ECO:0000313" key="14">
    <source>
        <dbReference type="Proteomes" id="UP001341281"/>
    </source>
</evidence>
<dbReference type="InterPro" id="IPR008271">
    <property type="entry name" value="Ser/Thr_kinase_AS"/>
</dbReference>
<protein>
    <recommendedName>
        <fullName evidence="2">[RNA-polymerase]-subunit kinase</fullName>
        <ecNumber evidence="2">2.7.11.23</ecNumber>
    </recommendedName>
</protein>
<keyword evidence="8 10" id="KW-0067">ATP-binding</keyword>
<dbReference type="FunFam" id="3.30.200.20:FF:000021">
    <property type="entry name" value="probable serine/threonine-protein kinase At1g54610"/>
    <property type="match status" value="1"/>
</dbReference>
<feature type="domain" description="Protein kinase" evidence="12">
    <location>
        <begin position="268"/>
        <end position="552"/>
    </location>
</feature>
<keyword evidence="7" id="KW-0418">Kinase</keyword>
<keyword evidence="6 10" id="KW-0547">Nucleotide-binding</keyword>
<reference evidence="13 14" key="1">
    <citation type="submission" date="2024-02" db="EMBL/GenBank/DDBJ databases">
        <title>High-quality chromosome-scale genome assembly of Pensacola bahiagrass (Paspalum notatum Flugge var. saurae).</title>
        <authorList>
            <person name="Vega J.M."/>
            <person name="Podio M."/>
            <person name="Orjuela J."/>
            <person name="Siena L.A."/>
            <person name="Pessino S.C."/>
            <person name="Combes M.C."/>
            <person name="Mariac C."/>
            <person name="Albertini E."/>
            <person name="Pupilli F."/>
            <person name="Ortiz J.P.A."/>
            <person name="Leblanc O."/>
        </authorList>
    </citation>
    <scope>NUCLEOTIDE SEQUENCE [LARGE SCALE GENOMIC DNA]</scope>
    <source>
        <strain evidence="13">R1</strain>
        <tissue evidence="13">Leaf</tissue>
    </source>
</reference>
<dbReference type="Proteomes" id="UP001341281">
    <property type="component" value="Chromosome 01"/>
</dbReference>
<gene>
    <name evidence="13" type="ORF">U9M48_004305</name>
</gene>
<organism evidence="13 14">
    <name type="scientific">Paspalum notatum var. saurae</name>
    <dbReference type="NCBI Taxonomy" id="547442"/>
    <lineage>
        <taxon>Eukaryota</taxon>
        <taxon>Viridiplantae</taxon>
        <taxon>Streptophyta</taxon>
        <taxon>Embryophyta</taxon>
        <taxon>Tracheophyta</taxon>
        <taxon>Spermatophyta</taxon>
        <taxon>Magnoliopsida</taxon>
        <taxon>Liliopsida</taxon>
        <taxon>Poales</taxon>
        <taxon>Poaceae</taxon>
        <taxon>PACMAD clade</taxon>
        <taxon>Panicoideae</taxon>
        <taxon>Andropogonodae</taxon>
        <taxon>Paspaleae</taxon>
        <taxon>Paspalinae</taxon>
        <taxon>Paspalum</taxon>
    </lineage>
</organism>
<dbReference type="PROSITE" id="PS00108">
    <property type="entry name" value="PROTEIN_KINASE_ST"/>
    <property type="match status" value="1"/>
</dbReference>
<comment type="catalytic activity">
    <reaction evidence="9">
        <text>[DNA-directed RNA polymerase] + ATP = phospho-[DNA-directed RNA polymerase] + ADP + H(+)</text>
        <dbReference type="Rhea" id="RHEA:10216"/>
        <dbReference type="Rhea" id="RHEA-COMP:11321"/>
        <dbReference type="Rhea" id="RHEA-COMP:11322"/>
        <dbReference type="ChEBI" id="CHEBI:15378"/>
        <dbReference type="ChEBI" id="CHEBI:30616"/>
        <dbReference type="ChEBI" id="CHEBI:43176"/>
        <dbReference type="ChEBI" id="CHEBI:68546"/>
        <dbReference type="ChEBI" id="CHEBI:456216"/>
        <dbReference type="EC" id="2.7.11.23"/>
    </reaction>
</comment>
<dbReference type="PROSITE" id="PS00107">
    <property type="entry name" value="PROTEIN_KINASE_ATP"/>
    <property type="match status" value="1"/>
</dbReference>
<evidence type="ECO:0000256" key="9">
    <source>
        <dbReference type="ARBA" id="ARBA00049280"/>
    </source>
</evidence>
<accession>A0AAQ3PMP7</accession>
<evidence type="ECO:0000256" key="6">
    <source>
        <dbReference type="ARBA" id="ARBA00022741"/>
    </source>
</evidence>
<dbReference type="FunFam" id="1.10.510.10:FF:000043">
    <property type="entry name" value="probable serine/threonine-protein kinase At1g54610"/>
    <property type="match status" value="1"/>
</dbReference>
<keyword evidence="4" id="KW-0597">Phosphoprotein</keyword>
<evidence type="ECO:0000256" key="5">
    <source>
        <dbReference type="ARBA" id="ARBA00022679"/>
    </source>
</evidence>
<proteinExistence type="inferred from homology"/>
<dbReference type="GO" id="GO:0008353">
    <property type="term" value="F:RNA polymerase II CTD heptapeptide repeat kinase activity"/>
    <property type="evidence" value="ECO:0007669"/>
    <property type="project" value="UniProtKB-EC"/>
</dbReference>
<feature type="region of interest" description="Disordered" evidence="11">
    <location>
        <begin position="577"/>
        <end position="624"/>
    </location>
</feature>
<sequence>MAHMLLHRTIDATILEANHRKGKKGRDQVLGSRFQSNTCGYQLILLLVFQNLCHDAFVTIGENFNSIDTGRCEEDCFPHYGPAMKPLEKHWESRRSFRTEIPRKYQSGWFGNFLNNFIEAIVGSRPTCVRALVFGSQTTGCTCWQRFFTPCSNDSATVSRASGENTEVLTAQPEENEFAHVYQLNNTNKSILAVGHNRKSSMHQRLKIWISSGHNGIMGRYGNKLELGVSNVVKPVSDEHDNPGWPHWLINVAPEAVQGWFPRRPDSFEKLDKIGQGTYSSVYKARDLKTGKFVALKRVRFINVDPESVRFMAREIVILRKLDHPNIIKLEGIITSVVSRSLYLVFEYMEHDLVGLASTPGLKFTEPQVKCLFQQLLSGLDHCHSNGVLHRDLKSSNLLIDSNAVLKIADFGLATPFDPDNQQPLTSRVATLWYRPPELLLGATKYGPSVDMWSTGCILAELLAGKPILPGRTEVEQLHKIFKLCGSPSEDYWEKLELPQTGMFKPTCQYNGHIAETFKDFPQSALVLLDNLLALEPETRGTAALTLKSNFFRTKPLACSPSSLPKCPPSKEYDARLRRAEARRQRKAAQSVSRVQSVKAEDENPKISVKTKKHEDSTSNVDCANGVGSAEFDSTWNGRADSSDHSEVPGRKYNSVRVANSTAVRANRSDMLQSESAGVRNEVPAPHSSSPGKITIEASAALLKKHKGKTKRYKYSSSMITAKGNMERMLKEHEKNIQEAVRKAHINKSREFIMFSLCCFEIKSKAAVAVPIQSQDIGRPRCHLSWMTWNSTVLSAQKDHPTNCCCDLGCSISGLPFFPEASKQGVHVVVPLARASPA</sequence>
<evidence type="ECO:0000256" key="8">
    <source>
        <dbReference type="ARBA" id="ARBA00022840"/>
    </source>
</evidence>
<evidence type="ECO:0000256" key="4">
    <source>
        <dbReference type="ARBA" id="ARBA00022553"/>
    </source>
</evidence>
<evidence type="ECO:0000256" key="2">
    <source>
        <dbReference type="ARBA" id="ARBA00012409"/>
    </source>
</evidence>
<name>A0AAQ3PMP7_PASNO</name>
<dbReference type="PANTHER" id="PTHR24056">
    <property type="entry name" value="CELL DIVISION PROTEIN KINASE"/>
    <property type="match status" value="1"/>
</dbReference>
<dbReference type="Gene3D" id="1.10.510.10">
    <property type="entry name" value="Transferase(Phosphotransferase) domain 1"/>
    <property type="match status" value="1"/>
</dbReference>
<evidence type="ECO:0000256" key="3">
    <source>
        <dbReference type="ARBA" id="ARBA00022527"/>
    </source>
</evidence>
<dbReference type="Gene3D" id="3.30.200.20">
    <property type="entry name" value="Phosphorylase Kinase, domain 1"/>
    <property type="match status" value="1"/>
</dbReference>
<dbReference type="SMART" id="SM00220">
    <property type="entry name" value="S_TKc"/>
    <property type="match status" value="1"/>
</dbReference>
<dbReference type="PROSITE" id="PS50011">
    <property type="entry name" value="PROTEIN_KINASE_DOM"/>
    <property type="match status" value="1"/>
</dbReference>
<keyword evidence="14" id="KW-1185">Reference proteome</keyword>
<evidence type="ECO:0000256" key="11">
    <source>
        <dbReference type="SAM" id="MobiDB-lite"/>
    </source>
</evidence>
<feature type="region of interest" description="Disordered" evidence="11">
    <location>
        <begin position="671"/>
        <end position="693"/>
    </location>
</feature>
<evidence type="ECO:0000256" key="1">
    <source>
        <dbReference type="ARBA" id="ARBA00006485"/>
    </source>
</evidence>
<evidence type="ECO:0000256" key="10">
    <source>
        <dbReference type="PROSITE-ProRule" id="PRU10141"/>
    </source>
</evidence>
<dbReference type="GO" id="GO:0005524">
    <property type="term" value="F:ATP binding"/>
    <property type="evidence" value="ECO:0007669"/>
    <property type="project" value="UniProtKB-UniRule"/>
</dbReference>
<keyword evidence="3" id="KW-0723">Serine/threonine-protein kinase</keyword>
<dbReference type="EMBL" id="CP144745">
    <property type="protein sequence ID" value="WVZ53345.1"/>
    <property type="molecule type" value="Genomic_DNA"/>
</dbReference>
<feature type="binding site" evidence="10">
    <location>
        <position position="297"/>
    </location>
    <ligand>
        <name>ATP</name>
        <dbReference type="ChEBI" id="CHEBI:30616"/>
    </ligand>
</feature>
<dbReference type="PANTHER" id="PTHR24056:SF397">
    <property type="entry name" value="OS11G0242500 PROTEIN"/>
    <property type="match status" value="1"/>
</dbReference>
<dbReference type="AlphaFoldDB" id="A0AAQ3PMP7"/>
<dbReference type="SUPFAM" id="SSF56112">
    <property type="entry name" value="Protein kinase-like (PK-like)"/>
    <property type="match status" value="1"/>
</dbReference>
<dbReference type="CDD" id="cd07840">
    <property type="entry name" value="STKc_CDK9_like"/>
    <property type="match status" value="1"/>
</dbReference>